<name>A0ABV6EVQ1_9BRAD</name>
<dbReference type="RefSeq" id="WP_378390209.1">
    <property type="nucleotide sequence ID" value="NZ_JBHLWM010000007.1"/>
</dbReference>
<comment type="caution">
    <text evidence="3">The sequence shown here is derived from an EMBL/GenBank/DDBJ whole genome shotgun (WGS) entry which is preliminary data.</text>
</comment>
<feature type="region of interest" description="Disordered" evidence="1">
    <location>
        <begin position="198"/>
        <end position="234"/>
    </location>
</feature>
<keyword evidence="2" id="KW-0732">Signal</keyword>
<organism evidence="3 4">
    <name type="scientific">Rhodopseudomonas telluris</name>
    <dbReference type="NCBI Taxonomy" id="644215"/>
    <lineage>
        <taxon>Bacteria</taxon>
        <taxon>Pseudomonadati</taxon>
        <taxon>Pseudomonadota</taxon>
        <taxon>Alphaproteobacteria</taxon>
        <taxon>Hyphomicrobiales</taxon>
        <taxon>Nitrobacteraceae</taxon>
        <taxon>Rhodopseudomonas</taxon>
    </lineage>
</organism>
<accession>A0ABV6EVQ1</accession>
<protein>
    <submittedName>
        <fullName evidence="3">Uncharacterized protein</fullName>
    </submittedName>
</protein>
<dbReference type="EMBL" id="JBHLWM010000007">
    <property type="protein sequence ID" value="MFC0242308.1"/>
    <property type="molecule type" value="Genomic_DNA"/>
</dbReference>
<dbReference type="Proteomes" id="UP001589775">
    <property type="component" value="Unassembled WGS sequence"/>
</dbReference>
<reference evidence="3 4" key="1">
    <citation type="submission" date="2024-09" db="EMBL/GenBank/DDBJ databases">
        <authorList>
            <person name="Sun Q."/>
            <person name="Mori K."/>
        </authorList>
    </citation>
    <scope>NUCLEOTIDE SEQUENCE [LARGE SCALE GENOMIC DNA]</scope>
    <source>
        <strain evidence="3 4">KCTC 23279</strain>
    </source>
</reference>
<proteinExistence type="predicted"/>
<feature type="region of interest" description="Disordered" evidence="1">
    <location>
        <begin position="92"/>
        <end position="112"/>
    </location>
</feature>
<sequence length="248" mass="25051">MIIRRLIVPTVAAVITMHSLPVHAESAFPAPLPNQAASPFPAPLPNESASSPFPAPLPNKSAAPAATAQPSPFPPVGATGAFPAAGAAPIAGGGGGFAPPPQAAPMGQQAGGGEECMNEFVKLRQEAEKRGAAIQAAGKRKAPAAEACKLITAFAASETKMISYVVTNAKRCGIPGEIADQLKKGHQNTSGMQKKVCDIASQQQQRGPAGPSLADVLGSSTAAPEANSSAKKFGGTTFDTLNGNVLQR</sequence>
<feature type="compositionally biased region" description="Low complexity" evidence="1">
    <location>
        <begin position="62"/>
        <end position="77"/>
    </location>
</feature>
<evidence type="ECO:0000313" key="4">
    <source>
        <dbReference type="Proteomes" id="UP001589775"/>
    </source>
</evidence>
<feature type="region of interest" description="Disordered" evidence="1">
    <location>
        <begin position="38"/>
        <end position="77"/>
    </location>
</feature>
<feature type="chain" id="PRO_5046397875" evidence="2">
    <location>
        <begin position="25"/>
        <end position="248"/>
    </location>
</feature>
<keyword evidence="4" id="KW-1185">Reference proteome</keyword>
<gene>
    <name evidence="3" type="ORF">ACFFJ6_17590</name>
</gene>
<feature type="compositionally biased region" description="Polar residues" evidence="1">
    <location>
        <begin position="218"/>
        <end position="230"/>
    </location>
</feature>
<evidence type="ECO:0000313" key="3">
    <source>
        <dbReference type="EMBL" id="MFC0242308.1"/>
    </source>
</evidence>
<evidence type="ECO:0000256" key="2">
    <source>
        <dbReference type="SAM" id="SignalP"/>
    </source>
</evidence>
<feature type="signal peptide" evidence="2">
    <location>
        <begin position="1"/>
        <end position="24"/>
    </location>
</feature>
<evidence type="ECO:0000256" key="1">
    <source>
        <dbReference type="SAM" id="MobiDB-lite"/>
    </source>
</evidence>